<dbReference type="Pfam" id="PF00002">
    <property type="entry name" value="7tm_2"/>
    <property type="match status" value="1"/>
</dbReference>
<keyword evidence="3 5" id="KW-1133">Transmembrane helix</keyword>
<dbReference type="Proteomes" id="UP000887565">
    <property type="component" value="Unplaced"/>
</dbReference>
<feature type="transmembrane region" description="Helical" evidence="5">
    <location>
        <begin position="330"/>
        <end position="357"/>
    </location>
</feature>
<feature type="transmembrane region" description="Helical" evidence="5">
    <location>
        <begin position="306"/>
        <end position="324"/>
    </location>
</feature>
<dbReference type="Pfam" id="PF01825">
    <property type="entry name" value="GPS"/>
    <property type="match status" value="1"/>
</dbReference>
<keyword evidence="2 5" id="KW-0812">Transmembrane</keyword>
<reference evidence="8" key="1">
    <citation type="submission" date="2022-11" db="UniProtKB">
        <authorList>
            <consortium name="WormBaseParasite"/>
        </authorList>
    </citation>
    <scope>IDENTIFICATION</scope>
</reference>
<evidence type="ECO:0000313" key="7">
    <source>
        <dbReference type="Proteomes" id="UP000887565"/>
    </source>
</evidence>
<comment type="subcellular location">
    <subcellularLocation>
        <location evidence="1">Membrane</location>
        <topology evidence="1">Multi-pass membrane protein</topology>
    </subcellularLocation>
</comment>
<dbReference type="OMA" id="SNCANIE"/>
<dbReference type="GO" id="GO:0004930">
    <property type="term" value="F:G protein-coupled receptor activity"/>
    <property type="evidence" value="ECO:0007669"/>
    <property type="project" value="InterPro"/>
</dbReference>
<dbReference type="GO" id="GO:0016020">
    <property type="term" value="C:membrane"/>
    <property type="evidence" value="ECO:0007669"/>
    <property type="project" value="UniProtKB-SubCell"/>
</dbReference>
<name>A0A915JGT5_ROMCU</name>
<feature type="transmembrane region" description="Helical" evidence="5">
    <location>
        <begin position="393"/>
        <end position="413"/>
    </location>
</feature>
<dbReference type="InterPro" id="IPR046338">
    <property type="entry name" value="GAIN_dom_sf"/>
</dbReference>
<evidence type="ECO:0000256" key="5">
    <source>
        <dbReference type="SAM" id="Phobius"/>
    </source>
</evidence>
<dbReference type="Gene3D" id="1.20.1070.10">
    <property type="entry name" value="Rhodopsin 7-helix transmembrane proteins"/>
    <property type="match status" value="1"/>
</dbReference>
<dbReference type="InterPro" id="IPR017981">
    <property type="entry name" value="GPCR_2-like_7TM"/>
</dbReference>
<dbReference type="PANTHER" id="PTHR47767:SF1">
    <property type="entry name" value="ADHESION G PROTEIN-COUPLED RECEPTOR G7"/>
    <property type="match status" value="1"/>
</dbReference>
<dbReference type="AlphaFoldDB" id="A0A915JGT5"/>
<proteinExistence type="predicted"/>
<protein>
    <submittedName>
        <fullName evidence="8">G-protein coupled receptors family 2 profile 2 domain-containing protein</fullName>
    </submittedName>
</protein>
<feature type="transmembrane region" description="Helical" evidence="5">
    <location>
        <begin position="207"/>
        <end position="230"/>
    </location>
</feature>
<dbReference type="Gene3D" id="2.60.220.50">
    <property type="match status" value="1"/>
</dbReference>
<dbReference type="WBParaSite" id="nRc.2.0.1.t25382-RA">
    <property type="protein sequence ID" value="nRc.2.0.1.t25382-RA"/>
    <property type="gene ID" value="nRc.2.0.1.g25382"/>
</dbReference>
<dbReference type="InterPro" id="IPR000203">
    <property type="entry name" value="GPS"/>
</dbReference>
<evidence type="ECO:0000259" key="6">
    <source>
        <dbReference type="PROSITE" id="PS50261"/>
    </source>
</evidence>
<keyword evidence="7" id="KW-1185">Reference proteome</keyword>
<evidence type="ECO:0000313" key="8">
    <source>
        <dbReference type="WBParaSite" id="nRc.2.0.1.t25382-RA"/>
    </source>
</evidence>
<keyword evidence="4 5" id="KW-0472">Membrane</keyword>
<evidence type="ECO:0000256" key="3">
    <source>
        <dbReference type="ARBA" id="ARBA00022989"/>
    </source>
</evidence>
<accession>A0A915JGT5</accession>
<feature type="transmembrane region" description="Helical" evidence="5">
    <location>
        <begin position="242"/>
        <end position="262"/>
    </location>
</feature>
<evidence type="ECO:0000256" key="4">
    <source>
        <dbReference type="ARBA" id="ARBA00023136"/>
    </source>
</evidence>
<feature type="domain" description="G-protein coupled receptors family 2 profile 2" evidence="6">
    <location>
        <begin position="244"/>
        <end position="442"/>
    </location>
</feature>
<dbReference type="GO" id="GO:0007166">
    <property type="term" value="P:cell surface receptor signaling pathway"/>
    <property type="evidence" value="ECO:0007669"/>
    <property type="project" value="InterPro"/>
</dbReference>
<dbReference type="PANTHER" id="PTHR47767">
    <property type="entry name" value="ADHESION G PROTEIN-COUPLED RECEPTOR G7"/>
    <property type="match status" value="1"/>
</dbReference>
<feature type="transmembrane region" description="Helical" evidence="5">
    <location>
        <begin position="419"/>
        <end position="441"/>
    </location>
</feature>
<dbReference type="PRINTS" id="PR00249">
    <property type="entry name" value="GPCRSECRETIN"/>
</dbReference>
<dbReference type="InterPro" id="IPR000832">
    <property type="entry name" value="GPCR_2_secretin-like"/>
</dbReference>
<evidence type="ECO:0000256" key="2">
    <source>
        <dbReference type="ARBA" id="ARBA00022692"/>
    </source>
</evidence>
<evidence type="ECO:0000256" key="1">
    <source>
        <dbReference type="ARBA" id="ARBA00004141"/>
    </source>
</evidence>
<dbReference type="PROSITE" id="PS50261">
    <property type="entry name" value="G_PROTEIN_RECEP_F2_4"/>
    <property type="match status" value="1"/>
</dbReference>
<dbReference type="SMART" id="SM00303">
    <property type="entry name" value="GPS"/>
    <property type="match status" value="1"/>
</dbReference>
<dbReference type="InterPro" id="IPR053066">
    <property type="entry name" value="ADGR_G7"/>
</dbReference>
<sequence>GILLCFQALTVDKLSLKIPDAVLNQAAKIKQNRSTSAGFNAMQKFFESEQSKQPYRSQKIRVATVRHRDHRFYSDSTITYPPKMDDDDELPCLEIFVQNIEYETKLNETISFSIDLREHYRQMKKMGRGSSRADSPMNPLAQKQYTCVYWNEKDNKWDTKGVTTYKRMDGDQFLVICNTDHLTGFSILLDFNQKIVLDDDNQFALNLLSWIGCGCSIVGLLLTIITYTLFSSARPFVEYSMLFCIGLGMALHYITLSTLLWMGVEAAHMYRMLVHVFAMSERHFMLKRYSVAYESPTVADKNFRIFYFWIGLYDIFFVSCRLSPTNKLVHYGAFLGPACLILVCNCGVFICVLRVLYMSNDTKKPRAHYQSQQQYASQVPSTKPSNMITQIRGALSVMVLLGVTWIFGAFSFGPARLPFMYTFCVLNSAQGFIIFLVRCLLYDETRGAWLMLLRSGKLKKYKEHVDFCRFSLVFLQKNLRLVLLIVVSQYLRNNG</sequence>
<organism evidence="7 8">
    <name type="scientific">Romanomermis culicivorax</name>
    <name type="common">Nematode worm</name>
    <dbReference type="NCBI Taxonomy" id="13658"/>
    <lineage>
        <taxon>Eukaryota</taxon>
        <taxon>Metazoa</taxon>
        <taxon>Ecdysozoa</taxon>
        <taxon>Nematoda</taxon>
        <taxon>Enoplea</taxon>
        <taxon>Dorylaimia</taxon>
        <taxon>Mermithida</taxon>
        <taxon>Mermithoidea</taxon>
        <taxon>Mermithidae</taxon>
        <taxon>Romanomermis</taxon>
    </lineage>
</organism>